<keyword evidence="13 17" id="KW-0830">Ubiquinone</keyword>
<feature type="transmembrane region" description="Helical" evidence="17">
    <location>
        <begin position="292"/>
        <end position="313"/>
    </location>
</feature>
<comment type="function">
    <text evidence="1">Core subunit of the mitochondrial membrane respiratory chain NADH dehydrogenase (Complex I) that is believed to belong to the minimal assembly required for catalysis. Complex I functions in the transfer of electrons from NADH to the respiratory chain. The immediate electron acceptor for the enzyme is believed to be ubiquinone.</text>
</comment>
<sequence length="557" mass="62722">MLLKWGKLLLGFSLLFFVGGMTQFALGMEMFVSLKVGWFEKMDFSIMFIFDYMGVFFVSFIMLISGSVMIYSEDYMSGDVSINRFGLLVILFVLSMSLFVFSYNLFFVLLGWDGLGLVSYCLVIYYQNPRSFNSGMITVLTNRIGDVGLLMSIACFVSLGDWMFTNFLGKMEFPILLYMILIAAITKSAQIPFSAWLPAAMAAPTPVSALVHSSTLVTAGVFLLIRFNFLFSDTKFSLMVLFLSMGTLLLSSFSACFEMDLKKVVALSTLSQLSVMIIALSCGLLELCYFHLMMHALFKAMLFLCVGVIIHGMMNNQDLRNVGGLNIISPIVSSGLLISGLALSGFPFLAGFYSKDLILEEIMFKDINYFLSIFLLVCFVLTASYSFRLNYYLLWKKCNFLSGSFYCESNNMNIGILVLSMFSIMGGALLGWMLFPMTNLIVLGSEKFLGLLVLGLGLMMGVVIWVFGEPGVWNFKKILSFYGNMWYINFFSTFLNEKSFNLSKLMVSGDKLWGEMLGGQSIYFGIMNISVLTKIFHKMKMTQIFLMVLMVMFFMLI</sequence>
<evidence type="ECO:0000259" key="20">
    <source>
        <dbReference type="Pfam" id="PF06455"/>
    </source>
</evidence>
<dbReference type="PRINTS" id="PR01434">
    <property type="entry name" value="NADHDHGNASE5"/>
</dbReference>
<evidence type="ECO:0000256" key="2">
    <source>
        <dbReference type="ARBA" id="ARBA00004448"/>
    </source>
</evidence>
<evidence type="ECO:0000256" key="10">
    <source>
        <dbReference type="ARBA" id="ARBA00022982"/>
    </source>
</evidence>
<evidence type="ECO:0000256" key="7">
    <source>
        <dbReference type="ARBA" id="ARBA00022692"/>
    </source>
</evidence>
<dbReference type="InterPro" id="IPR010934">
    <property type="entry name" value="NADH_DH_su5_C"/>
</dbReference>
<feature type="transmembrane region" description="Helical" evidence="17">
    <location>
        <begin position="107"/>
        <end position="126"/>
    </location>
</feature>
<feature type="domain" description="NADH:quinone oxidoreductase/Mrp antiporter transmembrane" evidence="18">
    <location>
        <begin position="102"/>
        <end position="374"/>
    </location>
</feature>
<comment type="catalytic activity">
    <reaction evidence="16 17">
        <text>a ubiquinone + NADH + 5 H(+)(in) = a ubiquinol + NAD(+) + 4 H(+)(out)</text>
        <dbReference type="Rhea" id="RHEA:29091"/>
        <dbReference type="Rhea" id="RHEA-COMP:9565"/>
        <dbReference type="Rhea" id="RHEA-COMP:9566"/>
        <dbReference type="ChEBI" id="CHEBI:15378"/>
        <dbReference type="ChEBI" id="CHEBI:16389"/>
        <dbReference type="ChEBI" id="CHEBI:17976"/>
        <dbReference type="ChEBI" id="CHEBI:57540"/>
        <dbReference type="ChEBI" id="CHEBI:57945"/>
        <dbReference type="EC" id="7.1.1.2"/>
    </reaction>
</comment>
<organism evidence="21">
    <name type="scientific">Mastigoproctus giganteus</name>
    <name type="common">Giant vinegaroon</name>
    <name type="synonym">Thelyphonus giganteus</name>
    <dbReference type="NCBI Taxonomy" id="58767"/>
    <lineage>
        <taxon>Eukaryota</taxon>
        <taxon>Metazoa</taxon>
        <taxon>Ecdysozoa</taxon>
        <taxon>Arthropoda</taxon>
        <taxon>Chelicerata</taxon>
        <taxon>Arachnida</taxon>
        <taxon>Uropygi</taxon>
        <taxon>Thelyphonida</taxon>
        <taxon>Thelyphonidae</taxon>
        <taxon>Mastigoproctus</taxon>
    </lineage>
</organism>
<proteinExistence type="inferred from homology"/>
<comment type="subcellular location">
    <subcellularLocation>
        <location evidence="2">Mitochondrion inner membrane</location>
        <topology evidence="2">Multi-pass membrane protein</topology>
    </subcellularLocation>
</comment>
<keyword evidence="11 17" id="KW-1133">Transmembrane helix</keyword>
<dbReference type="PANTHER" id="PTHR42829:SF2">
    <property type="entry name" value="NADH-UBIQUINONE OXIDOREDUCTASE CHAIN 5"/>
    <property type="match status" value="1"/>
</dbReference>
<reference evidence="21" key="1">
    <citation type="journal article" date="2008" name="Mol. Biol. Evol.">
        <title>Parallel evolution of truncated transfer RNA genes in arachnid mitochondrial genomes.</title>
        <authorList>
            <person name="Masta S.E."/>
            <person name="Boore J.L."/>
        </authorList>
    </citation>
    <scope>NUCLEOTIDE SEQUENCE</scope>
</reference>
<comment type="function">
    <text evidence="17">Core subunit of the mitochondrial membrane respiratory chain NADH dehydrogenase (Complex I) which catalyzes electron transfer from NADH through the respiratory chain, using ubiquinone as an electron acceptor. Essential for the catalytic activity and assembly of complex I.</text>
</comment>
<keyword evidence="12 17" id="KW-0520">NAD</keyword>
<name>B1Q0F8_MASGI</name>
<dbReference type="EMBL" id="EU520643">
    <property type="protein sequence ID" value="ACA51964.1"/>
    <property type="molecule type" value="Genomic_DNA"/>
</dbReference>
<evidence type="ECO:0000259" key="19">
    <source>
        <dbReference type="Pfam" id="PF00662"/>
    </source>
</evidence>
<evidence type="ECO:0000256" key="1">
    <source>
        <dbReference type="ARBA" id="ARBA00003257"/>
    </source>
</evidence>
<geneLocation type="mitochondrion" evidence="21"/>
<keyword evidence="6" id="KW-0679">Respiratory chain</keyword>
<feature type="transmembrane region" description="Helical" evidence="17">
    <location>
        <begin position="46"/>
        <end position="70"/>
    </location>
</feature>
<evidence type="ECO:0000259" key="18">
    <source>
        <dbReference type="Pfam" id="PF00361"/>
    </source>
</evidence>
<evidence type="ECO:0000256" key="15">
    <source>
        <dbReference type="ARBA" id="ARBA00023136"/>
    </source>
</evidence>
<evidence type="ECO:0000256" key="3">
    <source>
        <dbReference type="ARBA" id="ARBA00012944"/>
    </source>
</evidence>
<feature type="domain" description="NADH-Ubiquinone oxidoreductase (complex I) chain 5 N-terminal" evidence="19">
    <location>
        <begin position="41"/>
        <end position="85"/>
    </location>
</feature>
<feature type="transmembrane region" description="Helical" evidence="17">
    <location>
        <begin position="414"/>
        <end position="435"/>
    </location>
</feature>
<dbReference type="Pfam" id="PF00662">
    <property type="entry name" value="Proton_antipo_N"/>
    <property type="match status" value="1"/>
</dbReference>
<keyword evidence="5 17" id="KW-0813">Transport</keyword>
<dbReference type="GO" id="GO:0008137">
    <property type="term" value="F:NADH dehydrogenase (ubiquinone) activity"/>
    <property type="evidence" value="ECO:0007669"/>
    <property type="project" value="UniProtKB-EC"/>
</dbReference>
<evidence type="ECO:0000256" key="17">
    <source>
        <dbReference type="RuleBase" id="RU003404"/>
    </source>
</evidence>
<feature type="transmembrane region" description="Helical" evidence="17">
    <location>
        <begin position="447"/>
        <end position="467"/>
    </location>
</feature>
<evidence type="ECO:0000313" key="21">
    <source>
        <dbReference type="EMBL" id="ACA51964.1"/>
    </source>
</evidence>
<dbReference type="GO" id="GO:0042773">
    <property type="term" value="P:ATP synthesis coupled electron transport"/>
    <property type="evidence" value="ECO:0007669"/>
    <property type="project" value="InterPro"/>
</dbReference>
<evidence type="ECO:0000256" key="11">
    <source>
        <dbReference type="ARBA" id="ARBA00022989"/>
    </source>
</evidence>
<evidence type="ECO:0000256" key="16">
    <source>
        <dbReference type="ARBA" id="ARBA00049551"/>
    </source>
</evidence>
<feature type="transmembrane region" description="Helical" evidence="17">
    <location>
        <begin position="264"/>
        <end position="286"/>
    </location>
</feature>
<feature type="transmembrane region" description="Helical" evidence="17">
    <location>
        <begin position="82"/>
        <end position="101"/>
    </location>
</feature>
<keyword evidence="14 17" id="KW-0496">Mitochondrion</keyword>
<keyword evidence="8" id="KW-0999">Mitochondrion inner membrane</keyword>
<dbReference type="AlphaFoldDB" id="B1Q0F8"/>
<dbReference type="GO" id="GO:0003954">
    <property type="term" value="F:NADH dehydrogenase activity"/>
    <property type="evidence" value="ECO:0007669"/>
    <property type="project" value="TreeGrafter"/>
</dbReference>
<evidence type="ECO:0000256" key="5">
    <source>
        <dbReference type="ARBA" id="ARBA00022448"/>
    </source>
</evidence>
<keyword evidence="7 17" id="KW-0812">Transmembrane</keyword>
<dbReference type="Pfam" id="PF00361">
    <property type="entry name" value="Proton_antipo_M"/>
    <property type="match status" value="1"/>
</dbReference>
<evidence type="ECO:0000256" key="9">
    <source>
        <dbReference type="ARBA" id="ARBA00022967"/>
    </source>
</evidence>
<evidence type="ECO:0000256" key="13">
    <source>
        <dbReference type="ARBA" id="ARBA00023075"/>
    </source>
</evidence>
<evidence type="ECO:0000256" key="12">
    <source>
        <dbReference type="ARBA" id="ARBA00023027"/>
    </source>
</evidence>
<keyword evidence="15 17" id="KW-0472">Membrane</keyword>
<dbReference type="InterPro" id="IPR001750">
    <property type="entry name" value="ND/Mrp_TM"/>
</dbReference>
<dbReference type="EC" id="7.1.1.2" evidence="3 17"/>
<feature type="transmembrane region" description="Helical" evidence="17">
    <location>
        <begin position="369"/>
        <end position="393"/>
    </location>
</feature>
<feature type="transmembrane region" description="Helical" evidence="17">
    <location>
        <begin position="209"/>
        <end position="230"/>
    </location>
</feature>
<feature type="transmembrane region" description="Helical" evidence="17">
    <location>
        <begin position="516"/>
        <end position="533"/>
    </location>
</feature>
<dbReference type="Pfam" id="PF06455">
    <property type="entry name" value="NADH5_C"/>
    <property type="match status" value="1"/>
</dbReference>
<evidence type="ECO:0000256" key="14">
    <source>
        <dbReference type="ARBA" id="ARBA00023128"/>
    </source>
</evidence>
<keyword evidence="10" id="KW-0249">Electron transport</keyword>
<feature type="transmembrane region" description="Helical" evidence="17">
    <location>
        <begin position="325"/>
        <end position="349"/>
    </location>
</feature>
<protein>
    <recommendedName>
        <fullName evidence="4 17">NADH-ubiquinone oxidoreductase chain 5</fullName>
        <ecNumber evidence="3 17">7.1.1.2</ecNumber>
    </recommendedName>
</protein>
<feature type="transmembrane region" description="Helical" evidence="17">
    <location>
        <begin position="175"/>
        <end position="197"/>
    </location>
</feature>
<comment type="similarity">
    <text evidence="17">Belongs to the complex I subunit 5 family.</text>
</comment>
<dbReference type="GO" id="GO:0005743">
    <property type="term" value="C:mitochondrial inner membrane"/>
    <property type="evidence" value="ECO:0007669"/>
    <property type="project" value="UniProtKB-SubCell"/>
</dbReference>
<evidence type="ECO:0000256" key="8">
    <source>
        <dbReference type="ARBA" id="ARBA00022792"/>
    </source>
</evidence>
<gene>
    <name evidence="21" type="primary">ND5</name>
</gene>
<dbReference type="InterPro" id="IPR003945">
    <property type="entry name" value="NU5C-like"/>
</dbReference>
<evidence type="ECO:0000256" key="6">
    <source>
        <dbReference type="ARBA" id="ARBA00022660"/>
    </source>
</evidence>
<feature type="transmembrane region" description="Helical" evidence="17">
    <location>
        <begin position="147"/>
        <end position="169"/>
    </location>
</feature>
<feature type="transmembrane region" description="Helical" evidence="17">
    <location>
        <begin position="236"/>
        <end position="257"/>
    </location>
</feature>
<feature type="domain" description="NADH dehydrogenase subunit 5 C-terminal" evidence="20">
    <location>
        <begin position="385"/>
        <end position="557"/>
    </location>
</feature>
<dbReference type="InterPro" id="IPR001516">
    <property type="entry name" value="Proton_antipo_N"/>
</dbReference>
<keyword evidence="9" id="KW-1278">Translocase</keyword>
<dbReference type="GO" id="GO:0015990">
    <property type="term" value="P:electron transport coupled proton transport"/>
    <property type="evidence" value="ECO:0007669"/>
    <property type="project" value="TreeGrafter"/>
</dbReference>
<feature type="transmembrane region" description="Helical" evidence="17">
    <location>
        <begin position="479"/>
        <end position="496"/>
    </location>
</feature>
<evidence type="ECO:0000256" key="4">
    <source>
        <dbReference type="ARBA" id="ARBA00021096"/>
    </source>
</evidence>
<dbReference type="PANTHER" id="PTHR42829">
    <property type="entry name" value="NADH-UBIQUINONE OXIDOREDUCTASE CHAIN 5"/>
    <property type="match status" value="1"/>
</dbReference>
<accession>B1Q0F8</accession>